<organism evidence="2 3">
    <name type="scientific">Phanerochaete sordida</name>
    <dbReference type="NCBI Taxonomy" id="48140"/>
    <lineage>
        <taxon>Eukaryota</taxon>
        <taxon>Fungi</taxon>
        <taxon>Dikarya</taxon>
        <taxon>Basidiomycota</taxon>
        <taxon>Agaricomycotina</taxon>
        <taxon>Agaricomycetes</taxon>
        <taxon>Polyporales</taxon>
        <taxon>Phanerochaetaceae</taxon>
        <taxon>Phanerochaete</taxon>
    </lineage>
</organism>
<keyword evidence="3" id="KW-1185">Reference proteome</keyword>
<name>A0A9P3LGL8_9APHY</name>
<evidence type="ECO:0000256" key="1">
    <source>
        <dbReference type="SAM" id="MobiDB-lite"/>
    </source>
</evidence>
<dbReference type="AlphaFoldDB" id="A0A9P3LGL8"/>
<feature type="compositionally biased region" description="Low complexity" evidence="1">
    <location>
        <begin position="403"/>
        <end position="414"/>
    </location>
</feature>
<evidence type="ECO:0000313" key="2">
    <source>
        <dbReference type="EMBL" id="GJE93928.1"/>
    </source>
</evidence>
<dbReference type="Proteomes" id="UP000703269">
    <property type="component" value="Unassembled WGS sequence"/>
</dbReference>
<feature type="region of interest" description="Disordered" evidence="1">
    <location>
        <begin position="135"/>
        <end position="460"/>
    </location>
</feature>
<feature type="region of interest" description="Disordered" evidence="1">
    <location>
        <begin position="522"/>
        <end position="543"/>
    </location>
</feature>
<feature type="compositionally biased region" description="Low complexity" evidence="1">
    <location>
        <begin position="267"/>
        <end position="280"/>
    </location>
</feature>
<sequence length="563" mass="59477">MSQEPPVFLSQTVVNHRSAQERDRKLVPGRVGYDCMDSPGKKKHRQYLYDTLGIHEGKATRSPTPLERAYRTRGWLLKSNQPEISTTSSSSTVAVGGTEPSLVGRFTRKQHTPEPPGNPLDQAFELVGPQITANAEKKRRHEQKQKQKLVARDASNAGPSTGVRAKATDRGVARPDKGKGKQRAANTGRRSARIIFSDDSWEDDDAEMASTDEDVAHAGRPTTNVPVTPPRTRPVSSGDAQSDSDEIIFPSKPSRKTAPRAQDSLPAKAASAAGRARLVRAPPPAPPTRSAAHNAPTAPVHGSIGGAKGRAPRTDKAKGKQRAASPTPVDYASEHEDAMAVDEPEPHQPLHRAEQTAAKSVADTQPWPPHPAAPTTTTRPSTRASASASSHASPHTPHDAPRTTRSSSRGTSSTHAVAPAPAPPAPPTQRRAEPKRLGLNLPHAKPGALHAPFKAPGPAVPSQQGSVLPCVGLGPSQTQVMIASVLTTMGFPVPAAAPAYGPGARAAGSGAKRARGAPVAVAKASLSDEEEAEPPSSYDGHFPPLDIEAVERMMVEHDRRPTV</sequence>
<feature type="region of interest" description="Disordered" evidence="1">
    <location>
        <begin position="1"/>
        <end position="23"/>
    </location>
</feature>
<protein>
    <submittedName>
        <fullName evidence="2">Uncharacterized protein</fullName>
    </submittedName>
</protein>
<comment type="caution">
    <text evidence="2">The sequence shown here is derived from an EMBL/GenBank/DDBJ whole genome shotgun (WGS) entry which is preliminary data.</text>
</comment>
<accession>A0A9P3LGL8</accession>
<reference evidence="2 3" key="1">
    <citation type="submission" date="2021-08" db="EMBL/GenBank/DDBJ databases">
        <title>Draft Genome Sequence of Phanerochaete sordida strain YK-624.</title>
        <authorList>
            <person name="Mori T."/>
            <person name="Dohra H."/>
            <person name="Suzuki T."/>
            <person name="Kawagishi H."/>
            <person name="Hirai H."/>
        </authorList>
    </citation>
    <scope>NUCLEOTIDE SEQUENCE [LARGE SCALE GENOMIC DNA]</scope>
    <source>
        <strain evidence="2 3">YK-624</strain>
    </source>
</reference>
<gene>
    <name evidence="2" type="ORF">PsYK624_100930</name>
</gene>
<proteinExistence type="predicted"/>
<dbReference type="EMBL" id="BPQB01000036">
    <property type="protein sequence ID" value="GJE93928.1"/>
    <property type="molecule type" value="Genomic_DNA"/>
</dbReference>
<feature type="compositionally biased region" description="Basic residues" evidence="1">
    <location>
        <begin position="137"/>
        <end position="149"/>
    </location>
</feature>
<feature type="compositionally biased region" description="Basic and acidic residues" evidence="1">
    <location>
        <begin position="166"/>
        <end position="179"/>
    </location>
</feature>
<evidence type="ECO:0000313" key="3">
    <source>
        <dbReference type="Proteomes" id="UP000703269"/>
    </source>
</evidence>
<feature type="compositionally biased region" description="Polar residues" evidence="1">
    <location>
        <begin position="1"/>
        <end position="17"/>
    </location>
</feature>
<feature type="compositionally biased region" description="Basic and acidic residues" evidence="1">
    <location>
        <begin position="332"/>
        <end position="354"/>
    </location>
</feature>
<feature type="compositionally biased region" description="Low complexity" evidence="1">
    <location>
        <begin position="373"/>
        <end position="395"/>
    </location>
</feature>
<feature type="compositionally biased region" description="Acidic residues" evidence="1">
    <location>
        <begin position="199"/>
        <end position="213"/>
    </location>
</feature>